<accession>A0A7J7KIC0</accession>
<dbReference type="Proteomes" id="UP000593567">
    <property type="component" value="Unassembled WGS sequence"/>
</dbReference>
<evidence type="ECO:0000256" key="10">
    <source>
        <dbReference type="ARBA" id="ARBA00023136"/>
    </source>
</evidence>
<evidence type="ECO:0000256" key="2">
    <source>
        <dbReference type="ARBA" id="ARBA00004922"/>
    </source>
</evidence>
<protein>
    <recommendedName>
        <fullName evidence="12">Fucosyltransferase</fullName>
        <ecNumber evidence="12">2.4.1.-</ecNumber>
    </recommendedName>
</protein>
<gene>
    <name evidence="15" type="ORF">EB796_003268</name>
</gene>
<evidence type="ECO:0000256" key="8">
    <source>
        <dbReference type="ARBA" id="ARBA00022989"/>
    </source>
</evidence>
<dbReference type="GO" id="GO:0000139">
    <property type="term" value="C:Golgi membrane"/>
    <property type="evidence" value="ECO:0007669"/>
    <property type="project" value="UniProtKB-SubCell"/>
</dbReference>
<dbReference type="SUPFAM" id="SSF53756">
    <property type="entry name" value="UDP-Glycosyltransferase/glycogen phosphorylase"/>
    <property type="match status" value="2"/>
</dbReference>
<evidence type="ECO:0000256" key="12">
    <source>
        <dbReference type="RuleBase" id="RU003832"/>
    </source>
</evidence>
<evidence type="ECO:0000313" key="15">
    <source>
        <dbReference type="EMBL" id="KAF6038432.1"/>
    </source>
</evidence>
<dbReference type="OrthoDB" id="427096at2759"/>
<dbReference type="FunFam" id="3.40.50.11660:FF:000004">
    <property type="entry name" value="Glycoprotein 3-alpha-L-fucosyltransferase A"/>
    <property type="match status" value="1"/>
</dbReference>
<feature type="transmembrane region" description="Helical" evidence="12">
    <location>
        <begin position="119"/>
        <end position="137"/>
    </location>
</feature>
<dbReference type="PANTHER" id="PTHR48438">
    <property type="entry name" value="ALPHA-(1,3)-FUCOSYLTRANSFERASE C-RELATED"/>
    <property type="match status" value="1"/>
</dbReference>
<evidence type="ECO:0000256" key="7">
    <source>
        <dbReference type="ARBA" id="ARBA00022968"/>
    </source>
</evidence>
<comment type="subcellular location">
    <subcellularLocation>
        <location evidence="1">Golgi apparatus membrane</location>
        <topology evidence="1">Single-pass type II membrane protein</topology>
    </subcellularLocation>
    <subcellularLocation>
        <location evidence="12">Golgi apparatus</location>
        <location evidence="12">Golgi stack membrane</location>
        <topology evidence="12">Single-pass type II membrane protein</topology>
    </subcellularLocation>
</comment>
<comment type="caution">
    <text evidence="15">The sequence shown here is derived from an EMBL/GenBank/DDBJ whole genome shotgun (WGS) entry which is preliminary data.</text>
</comment>
<dbReference type="EMBL" id="VXIV02000416">
    <property type="protein sequence ID" value="KAF6038432.1"/>
    <property type="molecule type" value="Genomic_DNA"/>
</dbReference>
<keyword evidence="4 12" id="KW-0328">Glycosyltransferase</keyword>
<proteinExistence type="inferred from homology"/>
<feature type="domain" description="Fucosyltransferase C-terminal" evidence="13">
    <location>
        <begin position="4"/>
        <end position="112"/>
    </location>
</feature>
<evidence type="ECO:0000256" key="6">
    <source>
        <dbReference type="ARBA" id="ARBA00022692"/>
    </source>
</evidence>
<dbReference type="Pfam" id="PF17039">
    <property type="entry name" value="Glyco_tran_10_N"/>
    <property type="match status" value="1"/>
</dbReference>
<keyword evidence="11" id="KW-0325">Glycoprotein</keyword>
<dbReference type="InterPro" id="IPR031481">
    <property type="entry name" value="Glyco_tran_10_N"/>
</dbReference>
<comment type="pathway">
    <text evidence="2">Protein modification; protein glycosylation.</text>
</comment>
<evidence type="ECO:0000259" key="14">
    <source>
        <dbReference type="Pfam" id="PF17039"/>
    </source>
</evidence>
<reference evidence="15" key="1">
    <citation type="submission" date="2020-06" db="EMBL/GenBank/DDBJ databases">
        <title>Draft genome of Bugula neritina, a colonial animal packing powerful symbionts and potential medicines.</title>
        <authorList>
            <person name="Rayko M."/>
        </authorList>
    </citation>
    <scope>NUCLEOTIDE SEQUENCE [LARGE SCALE GENOMIC DNA]</scope>
    <source>
        <strain evidence="15">Kwan_BN1</strain>
    </source>
</reference>
<comment type="similarity">
    <text evidence="3 12">Belongs to the glycosyltransferase 10 family.</text>
</comment>
<evidence type="ECO:0000259" key="13">
    <source>
        <dbReference type="Pfam" id="PF00852"/>
    </source>
</evidence>
<keyword evidence="5 12" id="KW-0808">Transferase</keyword>
<dbReference type="Pfam" id="PF00852">
    <property type="entry name" value="Glyco_transf_10"/>
    <property type="match status" value="2"/>
</dbReference>
<dbReference type="GO" id="GO:0032580">
    <property type="term" value="C:Golgi cisterna membrane"/>
    <property type="evidence" value="ECO:0007669"/>
    <property type="project" value="UniProtKB-SubCell"/>
</dbReference>
<dbReference type="PANTHER" id="PTHR48438:SF1">
    <property type="entry name" value="ALPHA-(1,3)-FUCOSYLTRANSFERASE C-RELATED"/>
    <property type="match status" value="1"/>
</dbReference>
<evidence type="ECO:0000256" key="4">
    <source>
        <dbReference type="ARBA" id="ARBA00022676"/>
    </source>
</evidence>
<evidence type="ECO:0000256" key="3">
    <source>
        <dbReference type="ARBA" id="ARBA00008919"/>
    </source>
</evidence>
<evidence type="ECO:0000256" key="11">
    <source>
        <dbReference type="ARBA" id="ARBA00023180"/>
    </source>
</evidence>
<sequence length="506" mass="59072">MNYTCEKVLHSKYRFYLSFENSLCKDYITEKFWARLASDSYLLPVAIGGLSQQEYDDVAPPNSYIHAYNFTSLDHLGRYLKMLMTNDTAYNRYHEWRASYRVETSGSIRMRWTLRSWKFKFMFLVLIGGGILLYRRLKVLLQPAQIEPQLSHDSLRLLPPAGAKLSSHPRVIYGATIPSGLWKVFEFSSCQVSDCIMQASTSFEYIEKADVILFKHKPNLIYPAVPWSIRQHQYWVLITKESPNKPFDTWSHDVNGIFNFTITYRRDSFISNPYGKAKKLPAKLASKSTYNYASGKTKGAYVYVSNCHSYKYDRLRVIQYLRRYIQIDIFGSCVGKHPCNWLDVGCEKRKQTQYRFYLSFENSLCKDYITEKFWLRLQLSTHLLPVAIGGLSQQEYDDVAPPNSYIHAYNFTSLDHLGRYLKMLMTNDTAYNRYHEWRANYRVETSGSMYKETACKLCELAHTETKIPAQNNLDSWYSPRTTCRSHSMLPASGFSLFHEIKNSLLV</sequence>
<keyword evidence="7" id="KW-0735">Signal-anchor</keyword>
<organism evidence="15 16">
    <name type="scientific">Bugula neritina</name>
    <name type="common">Brown bryozoan</name>
    <name type="synonym">Sertularia neritina</name>
    <dbReference type="NCBI Taxonomy" id="10212"/>
    <lineage>
        <taxon>Eukaryota</taxon>
        <taxon>Metazoa</taxon>
        <taxon>Spiralia</taxon>
        <taxon>Lophotrochozoa</taxon>
        <taxon>Bryozoa</taxon>
        <taxon>Gymnolaemata</taxon>
        <taxon>Cheilostomatida</taxon>
        <taxon>Flustrina</taxon>
        <taxon>Buguloidea</taxon>
        <taxon>Bugulidae</taxon>
        <taxon>Bugula</taxon>
    </lineage>
</organism>
<keyword evidence="9 12" id="KW-0333">Golgi apparatus</keyword>
<keyword evidence="8 12" id="KW-1133">Transmembrane helix</keyword>
<evidence type="ECO:0000256" key="1">
    <source>
        <dbReference type="ARBA" id="ARBA00004323"/>
    </source>
</evidence>
<dbReference type="UniPathway" id="UPA00378"/>
<dbReference type="EC" id="2.4.1.-" evidence="12"/>
<dbReference type="InterPro" id="IPR001503">
    <property type="entry name" value="Glyco_trans_10"/>
</dbReference>
<dbReference type="InterPro" id="IPR055270">
    <property type="entry name" value="Glyco_tran_10_C"/>
</dbReference>
<feature type="domain" description="Fucosyltransferase C-terminal" evidence="13">
    <location>
        <begin position="294"/>
        <end position="476"/>
    </location>
</feature>
<keyword evidence="6 12" id="KW-0812">Transmembrane</keyword>
<dbReference type="GO" id="GO:0008417">
    <property type="term" value="F:fucosyltransferase activity"/>
    <property type="evidence" value="ECO:0007669"/>
    <property type="project" value="InterPro"/>
</dbReference>
<evidence type="ECO:0000256" key="9">
    <source>
        <dbReference type="ARBA" id="ARBA00023034"/>
    </source>
</evidence>
<feature type="domain" description="Fucosyltransferase N-terminal" evidence="14">
    <location>
        <begin position="183"/>
        <end position="275"/>
    </location>
</feature>
<keyword evidence="16" id="KW-1185">Reference proteome</keyword>
<evidence type="ECO:0000256" key="5">
    <source>
        <dbReference type="ARBA" id="ARBA00022679"/>
    </source>
</evidence>
<dbReference type="AlphaFoldDB" id="A0A7J7KIC0"/>
<dbReference type="InterPro" id="IPR038577">
    <property type="entry name" value="GT10-like_C_sf"/>
</dbReference>
<dbReference type="Gene3D" id="3.40.50.11660">
    <property type="entry name" value="Glycosyl transferase family 10, C-terminal domain"/>
    <property type="match status" value="2"/>
</dbReference>
<name>A0A7J7KIC0_BUGNE</name>
<keyword evidence="10 12" id="KW-0472">Membrane</keyword>
<evidence type="ECO:0000313" key="16">
    <source>
        <dbReference type="Proteomes" id="UP000593567"/>
    </source>
</evidence>